<feature type="compositionally biased region" description="Low complexity" evidence="1">
    <location>
        <begin position="178"/>
        <end position="189"/>
    </location>
</feature>
<proteinExistence type="predicted"/>
<protein>
    <submittedName>
        <fullName evidence="2">Uncharacterized protein</fullName>
    </submittedName>
</protein>
<evidence type="ECO:0000256" key="1">
    <source>
        <dbReference type="SAM" id="MobiDB-lite"/>
    </source>
</evidence>
<keyword evidence="3" id="KW-1185">Reference proteome</keyword>
<name>A0A7C8FUD6_9ACTN</name>
<accession>A0A7C8FUD6</accession>
<reference evidence="2 3" key="1">
    <citation type="submission" date="2019-09" db="EMBL/GenBank/DDBJ databases">
        <title>Whole genome shotgun sequencing (WGS) of Ellagibacter isourolithinifaciens DSM 104140(T) and Adlercreutzia muris DSM 29508(T).</title>
        <authorList>
            <person name="Stoll D.A."/>
            <person name="Danylec N."/>
            <person name="Huch M."/>
        </authorList>
    </citation>
    <scope>NUCLEOTIDE SEQUENCE [LARGE SCALE GENOMIC DNA]</scope>
    <source>
        <strain evidence="2 3">DSM 29508</strain>
    </source>
</reference>
<dbReference type="Proteomes" id="UP000479639">
    <property type="component" value="Unassembled WGS sequence"/>
</dbReference>
<comment type="caution">
    <text evidence="2">The sequence shown here is derived from an EMBL/GenBank/DDBJ whole genome shotgun (WGS) entry which is preliminary data.</text>
</comment>
<gene>
    <name evidence="2" type="ORF">F8D48_00485</name>
</gene>
<evidence type="ECO:0000313" key="2">
    <source>
        <dbReference type="EMBL" id="KAB1651544.1"/>
    </source>
</evidence>
<evidence type="ECO:0000313" key="3">
    <source>
        <dbReference type="Proteomes" id="UP000479639"/>
    </source>
</evidence>
<dbReference type="EMBL" id="WAJS01000001">
    <property type="protein sequence ID" value="KAB1651544.1"/>
    <property type="molecule type" value="Genomic_DNA"/>
</dbReference>
<organism evidence="2 3">
    <name type="scientific">Adlercreutzia muris</name>
    <dbReference type="NCBI Taxonomy" id="1796610"/>
    <lineage>
        <taxon>Bacteria</taxon>
        <taxon>Bacillati</taxon>
        <taxon>Actinomycetota</taxon>
        <taxon>Coriobacteriia</taxon>
        <taxon>Eggerthellales</taxon>
        <taxon>Eggerthellaceae</taxon>
        <taxon>Adlercreutzia</taxon>
    </lineage>
</organism>
<dbReference type="AlphaFoldDB" id="A0A7C8FUD6"/>
<feature type="region of interest" description="Disordered" evidence="1">
    <location>
        <begin position="164"/>
        <end position="189"/>
    </location>
</feature>
<dbReference type="RefSeq" id="WP_151429515.1">
    <property type="nucleotide sequence ID" value="NZ_JANJZI010000004.1"/>
</dbReference>
<feature type="compositionally biased region" description="Gly residues" evidence="1">
    <location>
        <begin position="166"/>
        <end position="177"/>
    </location>
</feature>
<sequence>MAYVNSTVIDDVAQPLARESSVSGALNDTYGLGRLSAVGGTEAVPVADTYLEDGFGSVSAVMAGDGRIAASYAYAEGNPVASADPTGHVSAAKNRYKQQQAAKKRATKQSTARKSTIQKLKKTSAISKIVTTVKRVQSARKAKTIWAPLKKANQNIAKTVRQLGYKSGGSGRGGSGWSPGSSSYRGGKSTSRSAYRAAAASRYAKTFEAVTRTLCGTASYMGSSQARASFRAW</sequence>